<evidence type="ECO:0000256" key="2">
    <source>
        <dbReference type="ARBA" id="ARBA00008622"/>
    </source>
</evidence>
<keyword evidence="7" id="KW-0479">Metal-binding</keyword>
<evidence type="ECO:0000313" key="14">
    <source>
        <dbReference type="EMBL" id="MEN3067762.1"/>
    </source>
</evidence>
<evidence type="ECO:0000256" key="5">
    <source>
        <dbReference type="ARBA" id="ARBA00022617"/>
    </source>
</evidence>
<evidence type="ECO:0000256" key="6">
    <source>
        <dbReference type="ARBA" id="ARBA00022692"/>
    </source>
</evidence>
<dbReference type="PRINTS" id="PR00161">
    <property type="entry name" value="NIHGNASECYTB"/>
</dbReference>
<accession>A0ABU9YVP3</accession>
<evidence type="ECO:0000256" key="12">
    <source>
        <dbReference type="SAM" id="Phobius"/>
    </source>
</evidence>
<gene>
    <name evidence="14" type="ORF">ABDB84_04670</name>
</gene>
<dbReference type="PANTHER" id="PTHR30485:SF1">
    <property type="entry name" value="CYTOCHROME YDHU-RELATED"/>
    <property type="match status" value="1"/>
</dbReference>
<keyword evidence="3" id="KW-0813">Transport</keyword>
<dbReference type="InterPro" id="IPR011577">
    <property type="entry name" value="Cyt_b561_bac/Ni-Hgenase"/>
</dbReference>
<evidence type="ECO:0000256" key="11">
    <source>
        <dbReference type="ARBA" id="ARBA00023136"/>
    </source>
</evidence>
<dbReference type="Proteomes" id="UP001410394">
    <property type="component" value="Unassembled WGS sequence"/>
</dbReference>
<dbReference type="SUPFAM" id="SSF81342">
    <property type="entry name" value="Transmembrane di-heme cytochromes"/>
    <property type="match status" value="1"/>
</dbReference>
<name>A0ABU9YVP3_9RHOO</name>
<dbReference type="EMBL" id="JBDIVE010000002">
    <property type="protein sequence ID" value="MEN3067762.1"/>
    <property type="molecule type" value="Genomic_DNA"/>
</dbReference>
<keyword evidence="10" id="KW-0408">Iron</keyword>
<evidence type="ECO:0000256" key="3">
    <source>
        <dbReference type="ARBA" id="ARBA00022448"/>
    </source>
</evidence>
<keyword evidence="4" id="KW-1003">Cell membrane</keyword>
<reference evidence="14 15" key="1">
    <citation type="journal article" date="2018" name="Int. J. Syst. Evol. Microbiol.">
        <title>Uliginosibacterium sediminicola sp. nov., isolated from freshwater sediment.</title>
        <authorList>
            <person name="Hwang W.M."/>
            <person name="Kim S.M."/>
            <person name="Kang K."/>
            <person name="Ahn T.Y."/>
        </authorList>
    </citation>
    <scope>NUCLEOTIDE SEQUENCE [LARGE SCALE GENOMIC DNA]</scope>
    <source>
        <strain evidence="14 15">M1-21</strain>
    </source>
</reference>
<dbReference type="Pfam" id="PF01292">
    <property type="entry name" value="Ni_hydr_CYTB"/>
    <property type="match status" value="1"/>
</dbReference>
<sequence length="204" mass="23051">MTERIYLLPLWLRIWHWINALLIITLGITGTSIHFASPGALLVEFSLAVRIHNFAGIALAILYAGFVVANAISGNWWQYVPKPPGILQRCWKQTQFYCWGVFKGEQEPFPVTKEVNFNALQAITYWFIMYAVLPVTVLTGLIFLYPQWAPDKLFGVDGLLPVAVLHYLSAGVIILFAIAHIYLGTMGKTVTSLFKTMITGWHEH</sequence>
<evidence type="ECO:0000256" key="8">
    <source>
        <dbReference type="ARBA" id="ARBA00022982"/>
    </source>
</evidence>
<keyword evidence="8" id="KW-0249">Electron transport</keyword>
<evidence type="ECO:0000313" key="15">
    <source>
        <dbReference type="Proteomes" id="UP001410394"/>
    </source>
</evidence>
<keyword evidence="11 12" id="KW-0472">Membrane</keyword>
<comment type="caution">
    <text evidence="14">The sequence shown here is derived from an EMBL/GenBank/DDBJ whole genome shotgun (WGS) entry which is preliminary data.</text>
</comment>
<keyword evidence="6 12" id="KW-0812">Transmembrane</keyword>
<evidence type="ECO:0000259" key="13">
    <source>
        <dbReference type="Pfam" id="PF01292"/>
    </source>
</evidence>
<keyword evidence="15" id="KW-1185">Reference proteome</keyword>
<evidence type="ECO:0000256" key="4">
    <source>
        <dbReference type="ARBA" id="ARBA00022475"/>
    </source>
</evidence>
<evidence type="ECO:0000256" key="1">
    <source>
        <dbReference type="ARBA" id="ARBA00004651"/>
    </source>
</evidence>
<feature type="domain" description="Cytochrome b561 bacterial/Ni-hydrogenase" evidence="13">
    <location>
        <begin position="9"/>
        <end position="200"/>
    </location>
</feature>
<comment type="subcellular location">
    <subcellularLocation>
        <location evidence="1">Cell membrane</location>
        <topology evidence="1">Multi-pass membrane protein</topology>
    </subcellularLocation>
</comment>
<feature type="transmembrane region" description="Helical" evidence="12">
    <location>
        <begin position="158"/>
        <end position="183"/>
    </location>
</feature>
<protein>
    <submittedName>
        <fullName evidence="14">Cytochrome b/b6 domain-containing protein</fullName>
    </submittedName>
</protein>
<proteinExistence type="inferred from homology"/>
<feature type="transmembrane region" description="Helical" evidence="12">
    <location>
        <begin position="54"/>
        <end position="77"/>
    </location>
</feature>
<keyword evidence="9 12" id="KW-1133">Transmembrane helix</keyword>
<organism evidence="14 15">
    <name type="scientific">Uliginosibacterium sediminicola</name>
    <dbReference type="NCBI Taxonomy" id="2024550"/>
    <lineage>
        <taxon>Bacteria</taxon>
        <taxon>Pseudomonadati</taxon>
        <taxon>Pseudomonadota</taxon>
        <taxon>Betaproteobacteria</taxon>
        <taxon>Rhodocyclales</taxon>
        <taxon>Zoogloeaceae</taxon>
        <taxon>Uliginosibacterium</taxon>
    </lineage>
</organism>
<dbReference type="PANTHER" id="PTHR30485">
    <property type="entry name" value="NI/FE-HYDROGENASE 1 B-TYPE CYTOCHROME SUBUNIT"/>
    <property type="match status" value="1"/>
</dbReference>
<keyword evidence="5" id="KW-0349">Heme</keyword>
<dbReference type="InterPro" id="IPR016174">
    <property type="entry name" value="Di-haem_cyt_TM"/>
</dbReference>
<dbReference type="InterPro" id="IPR000516">
    <property type="entry name" value="Ni-dep_Hydgase_cyt-B"/>
</dbReference>
<feature type="transmembrane region" description="Helical" evidence="12">
    <location>
        <begin position="123"/>
        <end position="146"/>
    </location>
</feature>
<feature type="transmembrane region" description="Helical" evidence="12">
    <location>
        <begin position="20"/>
        <end position="42"/>
    </location>
</feature>
<evidence type="ECO:0000256" key="9">
    <source>
        <dbReference type="ARBA" id="ARBA00022989"/>
    </source>
</evidence>
<evidence type="ECO:0000256" key="10">
    <source>
        <dbReference type="ARBA" id="ARBA00023004"/>
    </source>
</evidence>
<dbReference type="InterPro" id="IPR051542">
    <property type="entry name" value="Hydrogenase_cytochrome"/>
</dbReference>
<comment type="similarity">
    <text evidence="2">Belongs to the HupC/HyaC/HydC family.</text>
</comment>
<dbReference type="RefSeq" id="WP_345918528.1">
    <property type="nucleotide sequence ID" value="NZ_JBDIVE010000002.1"/>
</dbReference>
<dbReference type="Gene3D" id="1.20.950.20">
    <property type="entry name" value="Transmembrane di-heme cytochromes, Chain C"/>
    <property type="match status" value="1"/>
</dbReference>
<evidence type="ECO:0000256" key="7">
    <source>
        <dbReference type="ARBA" id="ARBA00022723"/>
    </source>
</evidence>